<dbReference type="PATRIC" id="fig|29423.5.peg.428"/>
<dbReference type="Proteomes" id="UP000054858">
    <property type="component" value="Unassembled WGS sequence"/>
</dbReference>
<name>A0A0W0XH62_9GAMM</name>
<comment type="caution">
    <text evidence="2">The sequence shown here is derived from an EMBL/GenBank/DDBJ whole genome shotgun (WGS) entry which is preliminary data.</text>
</comment>
<evidence type="ECO:0000313" key="2">
    <source>
        <dbReference type="EMBL" id="KTD43864.1"/>
    </source>
</evidence>
<gene>
    <name evidence="2" type="ORF">Loak_0414</name>
</gene>
<sequence length="523" mass="57394">MKKLIGLVVIILVLVLGSYYGTGLITERTLRKNVNMINQSNGLHAEIEHYDRGWFTSSATFKWHLHVPERVTKDANNQSRIIPAQDYSLDMPLVVYHGPIIFSNKGVQFGLGYAHTVLTLPQPYAEQFSTVFSSESTKPVLNLSVLVNYLNKSRFRIELPAFTLIAKEGNGHFEWLGMTSDVTVAANLSTIDGDLTIDGIKITKDNMNAVIGKITSNYDLHQTNEGLYLGEANFSFPSLIVNNKDQKVFEMEHFDIHTSSDVDGGLFNSYFKTSLDQIITNGKTYGPGLIEVSLKNLDAQVLAQINEQVNRIQQGSAQERQQALLALIPELPKLFNKGAKFEISEMSFVMPEGTIAGHVLVSLPKSDSNNPFQLIQQMEGEGKLTVPAIVLKGLMTESAKQQLMQQPTLPQAIANQMQQHEQDKNAASADEQANTSDSTPASDSTVATGEQNVPDTSSQPAAPTASSADIEKQAEMQAENKLSSLVQAGMLKAEGSDYTIELKLEKGQLSVNGQPFNPAVMKF</sequence>
<dbReference type="Pfam" id="PF06097">
    <property type="entry name" value="DUF945"/>
    <property type="match status" value="1"/>
</dbReference>
<proteinExistence type="predicted"/>
<dbReference type="RefSeq" id="WP_025384993.1">
    <property type="nucleotide sequence ID" value="NZ_LCUA01000006.1"/>
</dbReference>
<evidence type="ECO:0000256" key="1">
    <source>
        <dbReference type="SAM" id="MobiDB-lite"/>
    </source>
</evidence>
<dbReference type="AlphaFoldDB" id="A0A0W0XH62"/>
<reference evidence="2 3" key="1">
    <citation type="submission" date="2015-11" db="EMBL/GenBank/DDBJ databases">
        <title>Genomic analysis of 38 Legionella species identifies large and diverse effector repertoires.</title>
        <authorList>
            <person name="Burstein D."/>
            <person name="Amaro F."/>
            <person name="Zusman T."/>
            <person name="Lifshitz Z."/>
            <person name="Cohen O."/>
            <person name="Gilbert J.A."/>
            <person name="Pupko T."/>
            <person name="Shuman H.A."/>
            <person name="Segal G."/>
        </authorList>
    </citation>
    <scope>NUCLEOTIDE SEQUENCE [LARGE SCALE GENOMIC DNA]</scope>
    <source>
        <strain evidence="2 3">Oak Ridge-10</strain>
    </source>
</reference>
<organism evidence="2 3">
    <name type="scientific">Legionella oakridgensis</name>
    <dbReference type="NCBI Taxonomy" id="29423"/>
    <lineage>
        <taxon>Bacteria</taxon>
        <taxon>Pseudomonadati</taxon>
        <taxon>Pseudomonadota</taxon>
        <taxon>Gammaproteobacteria</taxon>
        <taxon>Legionellales</taxon>
        <taxon>Legionellaceae</taxon>
        <taxon>Legionella</taxon>
    </lineage>
</organism>
<protein>
    <submittedName>
        <fullName evidence="2">Putative membrane protein YdgA-like protein</fullName>
    </submittedName>
</protein>
<feature type="compositionally biased region" description="Polar residues" evidence="1">
    <location>
        <begin position="431"/>
        <end position="455"/>
    </location>
</feature>
<dbReference type="InterPro" id="IPR010352">
    <property type="entry name" value="DUF945"/>
</dbReference>
<feature type="region of interest" description="Disordered" evidence="1">
    <location>
        <begin position="416"/>
        <end position="471"/>
    </location>
</feature>
<feature type="compositionally biased region" description="Low complexity" evidence="1">
    <location>
        <begin position="456"/>
        <end position="468"/>
    </location>
</feature>
<evidence type="ECO:0000313" key="3">
    <source>
        <dbReference type="Proteomes" id="UP000054858"/>
    </source>
</evidence>
<dbReference type="EMBL" id="LNYP01000006">
    <property type="protein sequence ID" value="KTD43864.1"/>
    <property type="molecule type" value="Genomic_DNA"/>
</dbReference>
<accession>A0A0W0XH62</accession>